<dbReference type="OrthoDB" id="4456959at2759"/>
<name>A0A8H6VRR6_MYCCL</name>
<organism evidence="5 6">
    <name type="scientific">Mycena chlorophos</name>
    <name type="common">Agaric fungus</name>
    <name type="synonym">Agaricus chlorophos</name>
    <dbReference type="NCBI Taxonomy" id="658473"/>
    <lineage>
        <taxon>Eukaryota</taxon>
        <taxon>Fungi</taxon>
        <taxon>Dikarya</taxon>
        <taxon>Basidiomycota</taxon>
        <taxon>Agaricomycotina</taxon>
        <taxon>Agaricomycetes</taxon>
        <taxon>Agaricomycetidae</taxon>
        <taxon>Agaricales</taxon>
        <taxon>Marasmiineae</taxon>
        <taxon>Mycenaceae</taxon>
        <taxon>Mycena</taxon>
    </lineage>
</organism>
<dbReference type="GO" id="GO:0006351">
    <property type="term" value="P:DNA-templated transcription"/>
    <property type="evidence" value="ECO:0007669"/>
    <property type="project" value="InterPro"/>
</dbReference>
<dbReference type="PROSITE" id="PS50048">
    <property type="entry name" value="ZN2_CY6_FUNGAL_2"/>
    <property type="match status" value="1"/>
</dbReference>
<comment type="caution">
    <text evidence="5">The sequence shown here is derived from an EMBL/GenBank/DDBJ whole genome shotgun (WGS) entry which is preliminary data.</text>
</comment>
<reference evidence="5" key="1">
    <citation type="submission" date="2020-05" db="EMBL/GenBank/DDBJ databases">
        <title>Mycena genomes resolve the evolution of fungal bioluminescence.</title>
        <authorList>
            <person name="Tsai I.J."/>
        </authorList>
    </citation>
    <scope>NUCLEOTIDE SEQUENCE</scope>
    <source>
        <strain evidence="5">110903Hualien_Pintung</strain>
    </source>
</reference>
<dbReference type="InterPro" id="IPR050987">
    <property type="entry name" value="AtrR-like"/>
</dbReference>
<feature type="region of interest" description="Disordered" evidence="3">
    <location>
        <begin position="1"/>
        <end position="22"/>
    </location>
</feature>
<keyword evidence="1" id="KW-0479">Metal-binding</keyword>
<dbReference type="PANTHER" id="PTHR46910:SF38">
    <property type="entry name" value="ZN(2)-C6 FUNGAL-TYPE DOMAIN-CONTAINING PROTEIN"/>
    <property type="match status" value="1"/>
</dbReference>
<dbReference type="CDD" id="cd00067">
    <property type="entry name" value="GAL4"/>
    <property type="match status" value="1"/>
</dbReference>
<gene>
    <name evidence="5" type="ORF">HMN09_01252800</name>
</gene>
<dbReference type="Pfam" id="PF00172">
    <property type="entry name" value="Zn_clus"/>
    <property type="match status" value="1"/>
</dbReference>
<dbReference type="PANTHER" id="PTHR46910">
    <property type="entry name" value="TRANSCRIPTION FACTOR PDR1"/>
    <property type="match status" value="1"/>
</dbReference>
<evidence type="ECO:0000313" key="6">
    <source>
        <dbReference type="Proteomes" id="UP000613580"/>
    </source>
</evidence>
<feature type="region of interest" description="Disordered" evidence="3">
    <location>
        <begin position="108"/>
        <end position="135"/>
    </location>
</feature>
<feature type="compositionally biased region" description="Low complexity" evidence="3">
    <location>
        <begin position="662"/>
        <end position="679"/>
    </location>
</feature>
<proteinExistence type="predicted"/>
<feature type="compositionally biased region" description="Basic and acidic residues" evidence="3">
    <location>
        <begin position="10"/>
        <end position="22"/>
    </location>
</feature>
<keyword evidence="2" id="KW-0539">Nucleus</keyword>
<dbReference type="CDD" id="cd12148">
    <property type="entry name" value="fungal_TF_MHR"/>
    <property type="match status" value="1"/>
</dbReference>
<sequence length="768" mass="86032">MSMMTVNPSDHNEPRRMKVRRPERSCDLCRKRKIRCDGPKNPTATSRCSNCAYFGSECTYLEPARKRGPKSQEVEELKKQNALLEAKLRTLSVCSLCAQPLPKDQLLGEGSSSMFPQSAFADSPPSGSDEPAEEPVEEVTDLTGYELSMQLGKLSLDAKYFGAASNFALASSAIAAKEKATGRPAVNHRRSSIWDVLPWERDAYEIQSNYVYPDPDLISSLLFLYFENIHPTLPVLHRPSFERDVADNLHLRDPQFGAVLLVVLANASRYSNDPRVFADTRSPLSAGWRYVKQLPVVRKWFEPSLHEVQFYLLMTFYVIGSSRPQGVWTYLGIGTRFLQQRGEHRHRRDIGTTKELEEWHRTFWTFFSLDKMVCAFIGRPTGLHPEDVDAAPPLQVDDEYWDNDFIQPPDKPALMAFQGYFVQLNQILGNAMRRLYGSKRQKTMQGWDGPDWEQRMISELESTMNQCYDSFPPHLRWDPDVPIASIAFYDQAFVLFCMYHYTRIIIHRPYINKLSPSAAPSLLICTTAAKLILHAVDTWVKNRGPVFPQQTVSPLFVASIVLIIISFSTKNSGPAVDKAKALVGLGMDLLKGCYARRHAEGRLWEILYQLQADDSPFRRPDIDEPRYVDPATRALDPLNLGGCFGSAKPAEVSVAARLLGASSSSSPSSSSSTPPTVTPEWTPENTNLLLNAPFSLNGDKPGVTIEELLAETADLSQLAAFDPSANSAEDQVMLDLSMWNAAPSDISDLNSWGAYLGTSKGQSWGFNF</sequence>
<dbReference type="Pfam" id="PF04082">
    <property type="entry name" value="Fungal_trans"/>
    <property type="match status" value="1"/>
</dbReference>
<dbReference type="EMBL" id="JACAZE010000024">
    <property type="protein sequence ID" value="KAF7291617.1"/>
    <property type="molecule type" value="Genomic_DNA"/>
</dbReference>
<dbReference type="GO" id="GO:0008270">
    <property type="term" value="F:zinc ion binding"/>
    <property type="evidence" value="ECO:0007669"/>
    <property type="project" value="InterPro"/>
</dbReference>
<dbReference type="SMART" id="SM00066">
    <property type="entry name" value="GAL4"/>
    <property type="match status" value="1"/>
</dbReference>
<evidence type="ECO:0000256" key="3">
    <source>
        <dbReference type="SAM" id="MobiDB-lite"/>
    </source>
</evidence>
<dbReference type="AlphaFoldDB" id="A0A8H6VRR6"/>
<dbReference type="GO" id="GO:0003677">
    <property type="term" value="F:DNA binding"/>
    <property type="evidence" value="ECO:0007669"/>
    <property type="project" value="InterPro"/>
</dbReference>
<feature type="region of interest" description="Disordered" evidence="3">
    <location>
        <begin position="661"/>
        <end position="684"/>
    </location>
</feature>
<evidence type="ECO:0000256" key="1">
    <source>
        <dbReference type="ARBA" id="ARBA00022723"/>
    </source>
</evidence>
<dbReference type="InterPro" id="IPR007219">
    <property type="entry name" value="XnlR_reg_dom"/>
</dbReference>
<keyword evidence="6" id="KW-1185">Reference proteome</keyword>
<accession>A0A8H6VRR6</accession>
<dbReference type="InterPro" id="IPR036864">
    <property type="entry name" value="Zn2-C6_fun-type_DNA-bd_sf"/>
</dbReference>
<dbReference type="Proteomes" id="UP000613580">
    <property type="component" value="Unassembled WGS sequence"/>
</dbReference>
<dbReference type="InterPro" id="IPR001138">
    <property type="entry name" value="Zn2Cys6_DnaBD"/>
</dbReference>
<dbReference type="PROSITE" id="PS00463">
    <property type="entry name" value="ZN2_CY6_FUNGAL_1"/>
    <property type="match status" value="1"/>
</dbReference>
<protein>
    <submittedName>
        <fullName evidence="5">Zn(2)-C6 fungal-type domain-containing protein</fullName>
    </submittedName>
</protein>
<dbReference type="SMART" id="SM00906">
    <property type="entry name" value="Fungal_trans"/>
    <property type="match status" value="1"/>
</dbReference>
<evidence type="ECO:0000313" key="5">
    <source>
        <dbReference type="EMBL" id="KAF7291617.1"/>
    </source>
</evidence>
<evidence type="ECO:0000259" key="4">
    <source>
        <dbReference type="PROSITE" id="PS50048"/>
    </source>
</evidence>
<dbReference type="Gene3D" id="4.10.240.10">
    <property type="entry name" value="Zn(2)-C6 fungal-type DNA-binding domain"/>
    <property type="match status" value="1"/>
</dbReference>
<evidence type="ECO:0000256" key="2">
    <source>
        <dbReference type="ARBA" id="ARBA00023242"/>
    </source>
</evidence>
<dbReference type="GO" id="GO:0000981">
    <property type="term" value="F:DNA-binding transcription factor activity, RNA polymerase II-specific"/>
    <property type="evidence" value="ECO:0007669"/>
    <property type="project" value="InterPro"/>
</dbReference>
<feature type="domain" description="Zn(2)-C6 fungal-type" evidence="4">
    <location>
        <begin position="25"/>
        <end position="60"/>
    </location>
</feature>
<dbReference type="SUPFAM" id="SSF57701">
    <property type="entry name" value="Zn2/Cys6 DNA-binding domain"/>
    <property type="match status" value="1"/>
</dbReference>